<name>A0ABQ9EID7_TEGGR</name>
<sequence length="271" mass="28878">MASLSFARALISNSLRQYSLRMMSTAGEKKLTGKVAIVTASTDGIGFAIARRLGQDGAKVMVSSRKQKNVDEAVKKLKAENLDVTGTVCHVGKGDDRKNLIDKTVSTYGGIDILVSNAGQNPFFGNILDIFDTNVKSTFLLVKETVPHIQARGGGSIIIVSSITGYNPSKVLGPYSVSKTALLGLTKALVHQLTPLNIRVNGIAPGIIKTRFSEALWVSDGAREMTEAMVPMKRLGEPHECAGIVSFLASDDASYVNGENILITGGIEARL</sequence>
<dbReference type="Pfam" id="PF13561">
    <property type="entry name" value="adh_short_C2"/>
    <property type="match status" value="1"/>
</dbReference>
<dbReference type="PRINTS" id="PR00080">
    <property type="entry name" value="SDRFAMILY"/>
</dbReference>
<evidence type="ECO:0008006" key="4">
    <source>
        <dbReference type="Google" id="ProtNLM"/>
    </source>
</evidence>
<dbReference type="PANTHER" id="PTHR43943">
    <property type="entry name" value="DEHYDROGENASE/REDUCTASE (SDR FAMILY) MEMBER 4"/>
    <property type="match status" value="1"/>
</dbReference>
<dbReference type="PRINTS" id="PR00081">
    <property type="entry name" value="GDHRDH"/>
</dbReference>
<keyword evidence="3" id="KW-1185">Reference proteome</keyword>
<gene>
    <name evidence="2" type="ORF">KUTeg_019561</name>
</gene>
<evidence type="ECO:0000256" key="1">
    <source>
        <dbReference type="ARBA" id="ARBA00006484"/>
    </source>
</evidence>
<organism evidence="2 3">
    <name type="scientific">Tegillarca granosa</name>
    <name type="common">Malaysian cockle</name>
    <name type="synonym">Anadara granosa</name>
    <dbReference type="NCBI Taxonomy" id="220873"/>
    <lineage>
        <taxon>Eukaryota</taxon>
        <taxon>Metazoa</taxon>
        <taxon>Spiralia</taxon>
        <taxon>Lophotrochozoa</taxon>
        <taxon>Mollusca</taxon>
        <taxon>Bivalvia</taxon>
        <taxon>Autobranchia</taxon>
        <taxon>Pteriomorphia</taxon>
        <taxon>Arcoida</taxon>
        <taxon>Arcoidea</taxon>
        <taxon>Arcidae</taxon>
        <taxon>Tegillarca</taxon>
    </lineage>
</organism>
<reference evidence="2 3" key="1">
    <citation type="submission" date="2022-12" db="EMBL/GenBank/DDBJ databases">
        <title>Chromosome-level genome of Tegillarca granosa.</title>
        <authorList>
            <person name="Kim J."/>
        </authorList>
    </citation>
    <scope>NUCLEOTIDE SEQUENCE [LARGE SCALE GENOMIC DNA]</scope>
    <source>
        <strain evidence="2">Teg-2019</strain>
        <tissue evidence="2">Adductor muscle</tissue>
    </source>
</reference>
<accession>A0ABQ9EID7</accession>
<dbReference type="InterPro" id="IPR002347">
    <property type="entry name" value="SDR_fam"/>
</dbReference>
<dbReference type="Gene3D" id="3.40.50.720">
    <property type="entry name" value="NAD(P)-binding Rossmann-like Domain"/>
    <property type="match status" value="1"/>
</dbReference>
<proteinExistence type="inferred from homology"/>
<dbReference type="EMBL" id="JARBDR010000917">
    <property type="protein sequence ID" value="KAJ8303165.1"/>
    <property type="molecule type" value="Genomic_DNA"/>
</dbReference>
<protein>
    <recommendedName>
        <fullName evidence="4">Dehydrogenase/reductase SDR family member 4</fullName>
    </recommendedName>
</protein>
<comment type="caution">
    <text evidence="2">The sequence shown here is derived from an EMBL/GenBank/DDBJ whole genome shotgun (WGS) entry which is preliminary data.</text>
</comment>
<comment type="similarity">
    <text evidence="1">Belongs to the short-chain dehydrogenases/reductases (SDR) family.</text>
</comment>
<evidence type="ECO:0000313" key="2">
    <source>
        <dbReference type="EMBL" id="KAJ8303165.1"/>
    </source>
</evidence>
<dbReference type="InterPro" id="IPR036291">
    <property type="entry name" value="NAD(P)-bd_dom_sf"/>
</dbReference>
<dbReference type="Proteomes" id="UP001217089">
    <property type="component" value="Unassembled WGS sequence"/>
</dbReference>
<dbReference type="NCBIfam" id="NF005559">
    <property type="entry name" value="PRK07231.1"/>
    <property type="match status" value="1"/>
</dbReference>
<dbReference type="SUPFAM" id="SSF51735">
    <property type="entry name" value="NAD(P)-binding Rossmann-fold domains"/>
    <property type="match status" value="1"/>
</dbReference>
<evidence type="ECO:0000313" key="3">
    <source>
        <dbReference type="Proteomes" id="UP001217089"/>
    </source>
</evidence>
<dbReference type="PANTHER" id="PTHR43943:SF2">
    <property type="entry name" value="DEHYDROGENASE_REDUCTASE 4"/>
    <property type="match status" value="1"/>
</dbReference>